<dbReference type="InterPro" id="IPR013187">
    <property type="entry name" value="F-box-assoc_dom_typ3"/>
</dbReference>
<dbReference type="Pfam" id="PF00646">
    <property type="entry name" value="F-box"/>
    <property type="match status" value="1"/>
</dbReference>
<sequence length="365" mass="42367">MNRAYSIPIDLILEILSRLPSKSVGRFHCVSKLWRSMLSRPYFTELYLTRSSARPRLLFTVYRSGDEDLHFYSSPQPQIPYEKSSLVVAADYHTTFPSRRCNYACGLICFSGRCHSGKEALALICNPITGQYVELPKVTMYNTSEAYLGFDPVNKQLKILLEHHPYCPPRDRHKILTLGVPNHVWRSNIVCPKYYTSFWEGICISGVIYYVAHENGIGVIFCFDVRYEEFKVIKAECFRCHQAPRLINYKGRLGLITWNPDYRGPPELHMWVLHDVEKQEWSNYVYPLPENGAIELYKFSIAGMTTTGEFVLSTIDTLPFYVLYFNPEKNTLRSVEIQGFGENVSRIRVFVDHVEDFNFLKRESS</sequence>
<gene>
    <name evidence="3" type="primary">LOC108808787</name>
</gene>
<dbReference type="NCBIfam" id="TIGR01640">
    <property type="entry name" value="F_box_assoc_1"/>
    <property type="match status" value="1"/>
</dbReference>
<accession>A0A6J0JL79</accession>
<evidence type="ECO:0000259" key="1">
    <source>
        <dbReference type="PROSITE" id="PS50181"/>
    </source>
</evidence>
<keyword evidence="2" id="KW-1185">Reference proteome</keyword>
<reference evidence="3" key="2">
    <citation type="submission" date="2025-08" db="UniProtKB">
        <authorList>
            <consortium name="RefSeq"/>
        </authorList>
    </citation>
    <scope>IDENTIFICATION</scope>
    <source>
        <tissue evidence="3">Leaf</tissue>
    </source>
</reference>
<dbReference type="InterPro" id="IPR017451">
    <property type="entry name" value="F-box-assoc_interact_dom"/>
</dbReference>
<proteinExistence type="predicted"/>
<dbReference type="InterPro" id="IPR036047">
    <property type="entry name" value="F-box-like_dom_sf"/>
</dbReference>
<dbReference type="CDD" id="cd22157">
    <property type="entry name" value="F-box_AtFBW1-like"/>
    <property type="match status" value="1"/>
</dbReference>
<dbReference type="PANTHER" id="PTHR31111">
    <property type="entry name" value="BNAA05G37150D PROTEIN-RELATED"/>
    <property type="match status" value="1"/>
</dbReference>
<dbReference type="KEGG" id="rsz:108808787"/>
<name>A0A6J0JL79_RAPSA</name>
<dbReference type="PANTHER" id="PTHR31111:SF128">
    <property type="entry name" value="F-BOX DOMAIN-CONTAINING PROTEIN"/>
    <property type="match status" value="1"/>
</dbReference>
<feature type="domain" description="F-box" evidence="1">
    <location>
        <begin position="1"/>
        <end position="50"/>
    </location>
</feature>
<organism evidence="2 3">
    <name type="scientific">Raphanus sativus</name>
    <name type="common">Radish</name>
    <name type="synonym">Raphanus raphanistrum var. sativus</name>
    <dbReference type="NCBI Taxonomy" id="3726"/>
    <lineage>
        <taxon>Eukaryota</taxon>
        <taxon>Viridiplantae</taxon>
        <taxon>Streptophyta</taxon>
        <taxon>Embryophyta</taxon>
        <taxon>Tracheophyta</taxon>
        <taxon>Spermatophyta</taxon>
        <taxon>Magnoliopsida</taxon>
        <taxon>eudicotyledons</taxon>
        <taxon>Gunneridae</taxon>
        <taxon>Pentapetalae</taxon>
        <taxon>rosids</taxon>
        <taxon>malvids</taxon>
        <taxon>Brassicales</taxon>
        <taxon>Brassicaceae</taxon>
        <taxon>Brassiceae</taxon>
        <taxon>Raphanus</taxon>
    </lineage>
</organism>
<dbReference type="InterPro" id="IPR001810">
    <property type="entry name" value="F-box_dom"/>
</dbReference>
<dbReference type="RefSeq" id="XP_018436387.2">
    <property type="nucleotide sequence ID" value="XM_018580885.2"/>
</dbReference>
<dbReference type="SMART" id="SM00256">
    <property type="entry name" value="FBOX"/>
    <property type="match status" value="1"/>
</dbReference>
<dbReference type="AlphaFoldDB" id="A0A6J0JL79"/>
<dbReference type="Proteomes" id="UP000504610">
    <property type="component" value="Chromosome 6"/>
</dbReference>
<evidence type="ECO:0000313" key="2">
    <source>
        <dbReference type="Proteomes" id="UP000504610"/>
    </source>
</evidence>
<dbReference type="Gene3D" id="1.20.1280.50">
    <property type="match status" value="1"/>
</dbReference>
<dbReference type="PROSITE" id="PS50181">
    <property type="entry name" value="FBOX"/>
    <property type="match status" value="1"/>
</dbReference>
<evidence type="ECO:0000313" key="3">
    <source>
        <dbReference type="RefSeq" id="XP_018436387.2"/>
    </source>
</evidence>
<dbReference type="SUPFAM" id="SSF81383">
    <property type="entry name" value="F-box domain"/>
    <property type="match status" value="1"/>
</dbReference>
<dbReference type="OrthoDB" id="1025923at2759"/>
<dbReference type="Pfam" id="PF08268">
    <property type="entry name" value="FBA_3"/>
    <property type="match status" value="1"/>
</dbReference>
<protein>
    <submittedName>
        <fullName evidence="3">F-box protein At3g57590-like</fullName>
    </submittedName>
</protein>
<dbReference type="GeneID" id="108808787"/>
<reference evidence="2" key="1">
    <citation type="journal article" date="2019" name="Database">
        <title>The radish genome database (RadishGD): an integrated information resource for radish genomics.</title>
        <authorList>
            <person name="Yu H.J."/>
            <person name="Baek S."/>
            <person name="Lee Y.J."/>
            <person name="Cho A."/>
            <person name="Mun J.H."/>
        </authorList>
    </citation>
    <scope>NUCLEOTIDE SEQUENCE [LARGE SCALE GENOMIC DNA]</scope>
    <source>
        <strain evidence="2">cv. WK10039</strain>
    </source>
</reference>